<evidence type="ECO:0000256" key="10">
    <source>
        <dbReference type="RuleBase" id="RU367032"/>
    </source>
</evidence>
<feature type="compositionally biased region" description="Low complexity" evidence="12">
    <location>
        <begin position="261"/>
        <end position="280"/>
    </location>
</feature>
<dbReference type="Proteomes" id="UP001320420">
    <property type="component" value="Unassembled WGS sequence"/>
</dbReference>
<keyword evidence="6 10" id="KW-0576">Peroxisome</keyword>
<sequence>MTIREDIVTSAVSFLQDPNVASSPIESQLSFLHSKNLTQEEIDAAYARAGTASPPSQQVVQQQRHQQQPPAPQPYYGQQYPSQPYGWQAPPPEPPKRDWRDWFIMATVMGGVSYGLYSLTKRYVAPLISPPTPEKLDKDKATVDEQFEKTFASLEQLARDTEALKASEQERTEKLDKVLEELEAVMRDTKAAGRRQEDETDRLRDDMKTLKGAIPGAMAAHKDFTDGRLKEIASEVRSLKALIGQRMNAPPAPAPAPAPSVAPTLTASPTTTTPTTTTSSNFLRPTTNGSAAPLSSPATATGTPSSSSAPAKENGSAANNGDGGASVSSPTAGKQDYLSSLGGRSSPFGSGAPAGKASIPAWQLAAAKSSDPTSTAGAAGGASSSTATAAQPTQAGSSS</sequence>
<evidence type="ECO:0000256" key="2">
    <source>
        <dbReference type="ARBA" id="ARBA00022448"/>
    </source>
</evidence>
<proteinExistence type="inferred from homology"/>
<evidence type="ECO:0000256" key="5">
    <source>
        <dbReference type="ARBA" id="ARBA00023136"/>
    </source>
</evidence>
<evidence type="ECO:0000256" key="3">
    <source>
        <dbReference type="ARBA" id="ARBA00022927"/>
    </source>
</evidence>
<feature type="domain" description="Peroxisome membrane anchor protein Pex14p N-terminal" evidence="13">
    <location>
        <begin position="4"/>
        <end position="45"/>
    </location>
</feature>
<evidence type="ECO:0000256" key="7">
    <source>
        <dbReference type="ARBA" id="ARBA00029502"/>
    </source>
</evidence>
<evidence type="ECO:0000256" key="12">
    <source>
        <dbReference type="SAM" id="MobiDB-lite"/>
    </source>
</evidence>
<keyword evidence="15" id="KW-1185">Reference proteome</keyword>
<reference evidence="14 15" key="1">
    <citation type="submission" date="2024-02" db="EMBL/GenBank/DDBJ databases">
        <title>De novo assembly and annotation of 12 fungi associated with fruit tree decline syndrome in Ontario, Canada.</title>
        <authorList>
            <person name="Sulman M."/>
            <person name="Ellouze W."/>
            <person name="Ilyukhin E."/>
        </authorList>
    </citation>
    <scope>NUCLEOTIDE SEQUENCE [LARGE SCALE GENOMIC DNA]</scope>
    <source>
        <strain evidence="14 15">M11/M66-122</strain>
    </source>
</reference>
<gene>
    <name evidence="14" type="primary">PEX14</name>
    <name evidence="14" type="ORF">SLS62_004475</name>
</gene>
<dbReference type="AlphaFoldDB" id="A0AAN9YT55"/>
<keyword evidence="3 10" id="KW-0653">Protein transport</keyword>
<evidence type="ECO:0000256" key="11">
    <source>
        <dbReference type="SAM" id="Coils"/>
    </source>
</evidence>
<evidence type="ECO:0000256" key="4">
    <source>
        <dbReference type="ARBA" id="ARBA00023010"/>
    </source>
</evidence>
<feature type="compositionally biased region" description="Low complexity" evidence="12">
    <location>
        <begin position="54"/>
        <end position="88"/>
    </location>
</feature>
<dbReference type="InterPro" id="IPR025655">
    <property type="entry name" value="PEX14"/>
</dbReference>
<comment type="caution">
    <text evidence="14">The sequence shown here is derived from an EMBL/GenBank/DDBJ whole genome shotgun (WGS) entry which is preliminary data.</text>
</comment>
<dbReference type="InterPro" id="IPR036388">
    <property type="entry name" value="WH-like_DNA-bd_sf"/>
</dbReference>
<feature type="compositionally biased region" description="Low complexity" evidence="12">
    <location>
        <begin position="369"/>
        <end position="399"/>
    </location>
</feature>
<feature type="region of interest" description="Disordered" evidence="12">
    <location>
        <begin position="43"/>
        <end position="93"/>
    </location>
</feature>
<feature type="coiled-coil region" evidence="11">
    <location>
        <begin position="165"/>
        <end position="199"/>
    </location>
</feature>
<evidence type="ECO:0000256" key="1">
    <source>
        <dbReference type="ARBA" id="ARBA00005443"/>
    </source>
</evidence>
<feature type="region of interest" description="Disordered" evidence="12">
    <location>
        <begin position="244"/>
        <end position="399"/>
    </location>
</feature>
<comment type="subcellular location">
    <subcellularLocation>
        <location evidence="9 10">Peroxisome membrane</location>
    </subcellularLocation>
</comment>
<feature type="compositionally biased region" description="Pro residues" evidence="12">
    <location>
        <begin position="250"/>
        <end position="260"/>
    </location>
</feature>
<dbReference type="GO" id="GO:0005778">
    <property type="term" value="C:peroxisomal membrane"/>
    <property type="evidence" value="ECO:0007669"/>
    <property type="project" value="UniProtKB-SubCell"/>
</dbReference>
<dbReference type="Pfam" id="PF04695">
    <property type="entry name" value="Pex14_N"/>
    <property type="match status" value="1"/>
</dbReference>
<name>A0AAN9YT55_9PEZI</name>
<accession>A0AAN9YT55</accession>
<organism evidence="14 15">
    <name type="scientific">Diatrype stigma</name>
    <dbReference type="NCBI Taxonomy" id="117547"/>
    <lineage>
        <taxon>Eukaryota</taxon>
        <taxon>Fungi</taxon>
        <taxon>Dikarya</taxon>
        <taxon>Ascomycota</taxon>
        <taxon>Pezizomycotina</taxon>
        <taxon>Sordariomycetes</taxon>
        <taxon>Xylariomycetidae</taxon>
        <taxon>Xylariales</taxon>
        <taxon>Diatrypaceae</taxon>
        <taxon>Diatrype</taxon>
    </lineage>
</organism>
<dbReference type="GO" id="GO:1990429">
    <property type="term" value="C:peroxisomal importomer complex"/>
    <property type="evidence" value="ECO:0007669"/>
    <property type="project" value="TreeGrafter"/>
</dbReference>
<evidence type="ECO:0000256" key="9">
    <source>
        <dbReference type="ARBA" id="ARBA00046271"/>
    </source>
</evidence>
<evidence type="ECO:0000313" key="14">
    <source>
        <dbReference type="EMBL" id="KAK7753617.1"/>
    </source>
</evidence>
<dbReference type="PANTHER" id="PTHR23058">
    <property type="entry name" value="PEROXISOMAL MEMBRANE PROTEIN PEX14"/>
    <property type="match status" value="1"/>
</dbReference>
<dbReference type="InterPro" id="IPR006785">
    <property type="entry name" value="Pex14_N"/>
</dbReference>
<dbReference type="EMBL" id="JAKJXP020000027">
    <property type="protein sequence ID" value="KAK7753617.1"/>
    <property type="molecule type" value="Genomic_DNA"/>
</dbReference>
<evidence type="ECO:0000259" key="13">
    <source>
        <dbReference type="Pfam" id="PF04695"/>
    </source>
</evidence>
<evidence type="ECO:0000313" key="15">
    <source>
        <dbReference type="Proteomes" id="UP001320420"/>
    </source>
</evidence>
<keyword evidence="2 10" id="KW-0813">Transport</keyword>
<evidence type="ECO:0000256" key="6">
    <source>
        <dbReference type="ARBA" id="ARBA00023140"/>
    </source>
</evidence>
<comment type="function">
    <text evidence="10">Component of the PEX13-PEX14 docking complex, a translocon channel that specifically mediates the import of peroxisomal cargo proteins bound to PEX5 receptor. The PEX13-PEX14 docking complex forms a large import pore which can be opened to a diameter of about 9 nm. Mechanistically, PEX5 receptor along with cargo proteins associates with the PEX14 subunit of the PEX13-PEX14 docking complex in the cytosol, leading to the insertion of the receptor into the organelle membrane with the concomitant translocation of the cargo into the peroxisome matrix.</text>
</comment>
<keyword evidence="5 10" id="KW-0472">Membrane</keyword>
<keyword evidence="11" id="KW-0175">Coiled coil</keyword>
<dbReference type="GO" id="GO:0016560">
    <property type="term" value="P:protein import into peroxisome matrix, docking"/>
    <property type="evidence" value="ECO:0007669"/>
    <property type="project" value="UniProtKB-UniRule"/>
</dbReference>
<feature type="compositionally biased region" description="Low complexity" evidence="12">
    <location>
        <begin position="290"/>
        <end position="329"/>
    </location>
</feature>
<dbReference type="Gene3D" id="1.10.10.10">
    <property type="entry name" value="Winged helix-like DNA-binding domain superfamily/Winged helix DNA-binding domain"/>
    <property type="match status" value="1"/>
</dbReference>
<dbReference type="GO" id="GO:0005102">
    <property type="term" value="F:signaling receptor binding"/>
    <property type="evidence" value="ECO:0007669"/>
    <property type="project" value="TreeGrafter"/>
</dbReference>
<dbReference type="PANTHER" id="PTHR23058:SF0">
    <property type="entry name" value="PEROXISOMAL MEMBRANE PROTEIN PEX14"/>
    <property type="match status" value="1"/>
</dbReference>
<keyword evidence="4" id="KW-0811">Translocation</keyword>
<protein>
    <recommendedName>
        <fullName evidence="7 10">Peroxisomal membrane protein PEX14</fullName>
    </recommendedName>
    <alternativeName>
        <fullName evidence="8 10">Peroxin-14</fullName>
    </alternativeName>
</protein>
<comment type="similarity">
    <text evidence="1 10">Belongs to the peroxin-14 family.</text>
</comment>
<evidence type="ECO:0000256" key="8">
    <source>
        <dbReference type="ARBA" id="ARBA00029691"/>
    </source>
</evidence>